<evidence type="ECO:0000256" key="1">
    <source>
        <dbReference type="SAM" id="SignalP"/>
    </source>
</evidence>
<reference evidence="2 3" key="1">
    <citation type="submission" date="2018-06" db="EMBL/GenBank/DDBJ databases">
        <title>Fusarium incarnatum-equiseti species complex species 28.</title>
        <authorList>
            <person name="Gardiner D.M."/>
        </authorList>
    </citation>
    <scope>NUCLEOTIDE SEQUENCE [LARGE SCALE GENOMIC DNA]</scope>
    <source>
        <strain evidence="2 3">FIESC_28</strain>
    </source>
</reference>
<dbReference type="OrthoDB" id="5076485at2759"/>
<gene>
    <name evidence="2" type="ORF">FIESC28_10719</name>
</gene>
<evidence type="ECO:0000313" key="2">
    <source>
        <dbReference type="EMBL" id="RBR07313.1"/>
    </source>
</evidence>
<organism evidence="2 3">
    <name type="scientific">Fusarium coffeatum</name>
    <dbReference type="NCBI Taxonomy" id="231269"/>
    <lineage>
        <taxon>Eukaryota</taxon>
        <taxon>Fungi</taxon>
        <taxon>Dikarya</taxon>
        <taxon>Ascomycota</taxon>
        <taxon>Pezizomycotina</taxon>
        <taxon>Sordariomycetes</taxon>
        <taxon>Hypocreomycetidae</taxon>
        <taxon>Hypocreales</taxon>
        <taxon>Nectriaceae</taxon>
        <taxon>Fusarium</taxon>
        <taxon>Fusarium incarnatum-equiseti species complex</taxon>
    </lineage>
</organism>
<protein>
    <recommendedName>
        <fullName evidence="4">WSC domain-containing protein</fullName>
    </recommendedName>
</protein>
<feature type="chain" id="PRO_5016662385" description="WSC domain-containing protein" evidence="1">
    <location>
        <begin position="24"/>
        <end position="231"/>
    </location>
</feature>
<dbReference type="AlphaFoldDB" id="A0A366QR19"/>
<dbReference type="RefSeq" id="XP_031011100.1">
    <property type="nucleotide sequence ID" value="XM_031164849.1"/>
</dbReference>
<dbReference type="Proteomes" id="UP000253153">
    <property type="component" value="Unassembled WGS sequence"/>
</dbReference>
<name>A0A366QR19_9HYPO</name>
<proteinExistence type="predicted"/>
<accession>A0A366QR19</accession>
<evidence type="ECO:0008006" key="4">
    <source>
        <dbReference type="Google" id="ProtNLM"/>
    </source>
</evidence>
<keyword evidence="1" id="KW-0732">Signal</keyword>
<evidence type="ECO:0000313" key="3">
    <source>
        <dbReference type="Proteomes" id="UP000253153"/>
    </source>
</evidence>
<dbReference type="EMBL" id="QKXC01000319">
    <property type="protein sequence ID" value="RBR07313.1"/>
    <property type="molecule type" value="Genomic_DNA"/>
</dbReference>
<comment type="caution">
    <text evidence="2">The sequence shown here is derived from an EMBL/GenBank/DDBJ whole genome shotgun (WGS) entry which is preliminary data.</text>
</comment>
<feature type="signal peptide" evidence="1">
    <location>
        <begin position="1"/>
        <end position="23"/>
    </location>
</feature>
<sequence>MELTSFLQVAAFTLLAALPTVHAGTTYYDIPWNMTAGETYNVTIDQKVEPGSENARTADAYRVYLALTPPGWGTGASCWLQYLIPVAETQVNITIPPDVVPDKTRIELSTALVNSKRPRNPNTGYDYSGRSIILGANGTWGKAELDGRSMGNADEVSCVAYSCVRDCYDQYWKGDKDDDTFYEKSHACSQACTKDLNPSLSNAVSLNEMSIQNVLTVGLVVGFVHLIAGAF</sequence>
<dbReference type="GeneID" id="42000145"/>
<keyword evidence="3" id="KW-1185">Reference proteome</keyword>